<keyword evidence="3" id="KW-0732">Signal</keyword>
<reference evidence="4" key="1">
    <citation type="submission" date="2019-12" db="EMBL/GenBank/DDBJ databases">
        <title>High-Quality draft genome sequences of three cyanobacteria isolated from the limestone walls of the Old Cathedral of Coimbra.</title>
        <authorList>
            <person name="Tiago I."/>
            <person name="Soares F."/>
            <person name="Portugal A."/>
        </authorList>
    </citation>
    <scope>NUCLEOTIDE SEQUENCE</scope>
    <source>
        <strain evidence="4">A</strain>
    </source>
</reference>
<evidence type="ECO:0000313" key="4">
    <source>
        <dbReference type="EMBL" id="NDJ17181.1"/>
    </source>
</evidence>
<dbReference type="GO" id="GO:0055052">
    <property type="term" value="C:ATP-binding cassette (ABC) transporter complex, substrate-binding subunit-containing"/>
    <property type="evidence" value="ECO:0007669"/>
    <property type="project" value="TreeGrafter"/>
</dbReference>
<dbReference type="SUPFAM" id="SSF53850">
    <property type="entry name" value="Periplasmic binding protein-like II"/>
    <property type="match status" value="1"/>
</dbReference>
<proteinExistence type="inferred from homology"/>
<evidence type="ECO:0000313" key="5">
    <source>
        <dbReference type="Proteomes" id="UP000646053"/>
    </source>
</evidence>
<name>A0A8J8CJ36_9CYAN</name>
<accession>A0A8J8CJ36</accession>
<dbReference type="PANTHER" id="PTHR30061:SF50">
    <property type="entry name" value="MALTOSE_MALTODEXTRIN-BINDING PERIPLASMIC PROTEIN"/>
    <property type="match status" value="1"/>
</dbReference>
<organism evidence="4 5">
    <name type="scientific">Myxacorys almedinensis A</name>
    <dbReference type="NCBI Taxonomy" id="2690445"/>
    <lineage>
        <taxon>Bacteria</taxon>
        <taxon>Bacillati</taxon>
        <taxon>Cyanobacteriota</taxon>
        <taxon>Cyanophyceae</taxon>
        <taxon>Leptolyngbyales</taxon>
        <taxon>Leptolyngbyaceae</taxon>
        <taxon>Myxacorys</taxon>
        <taxon>Myxacorys almedinensis</taxon>
    </lineage>
</organism>
<gene>
    <name evidence="4" type="ORF">GS601_07740</name>
</gene>
<dbReference type="GO" id="GO:0042956">
    <property type="term" value="P:maltodextrin transmembrane transport"/>
    <property type="evidence" value="ECO:0007669"/>
    <property type="project" value="TreeGrafter"/>
</dbReference>
<dbReference type="Gene3D" id="3.40.190.10">
    <property type="entry name" value="Periplasmic binding protein-like II"/>
    <property type="match status" value="1"/>
</dbReference>
<keyword evidence="5" id="KW-1185">Reference proteome</keyword>
<protein>
    <submittedName>
        <fullName evidence="4">Extracellular solute-binding protein</fullName>
    </submittedName>
</protein>
<dbReference type="GO" id="GO:1901982">
    <property type="term" value="F:maltose binding"/>
    <property type="evidence" value="ECO:0007669"/>
    <property type="project" value="TreeGrafter"/>
</dbReference>
<keyword evidence="2" id="KW-0813">Transport</keyword>
<dbReference type="PANTHER" id="PTHR30061">
    <property type="entry name" value="MALTOSE-BINDING PERIPLASMIC PROTEIN"/>
    <property type="match status" value="1"/>
</dbReference>
<dbReference type="AlphaFoldDB" id="A0A8J8CJ36"/>
<dbReference type="Pfam" id="PF13416">
    <property type="entry name" value="SBP_bac_8"/>
    <property type="match status" value="1"/>
</dbReference>
<dbReference type="InterPro" id="IPR006059">
    <property type="entry name" value="SBP"/>
</dbReference>
<evidence type="ECO:0000256" key="2">
    <source>
        <dbReference type="ARBA" id="ARBA00022448"/>
    </source>
</evidence>
<evidence type="ECO:0000256" key="3">
    <source>
        <dbReference type="ARBA" id="ARBA00022729"/>
    </source>
</evidence>
<evidence type="ECO:0000256" key="1">
    <source>
        <dbReference type="ARBA" id="ARBA00008520"/>
    </source>
</evidence>
<dbReference type="EMBL" id="WVIE01000007">
    <property type="protein sequence ID" value="NDJ17181.1"/>
    <property type="molecule type" value="Genomic_DNA"/>
</dbReference>
<sequence>MVIHKWLRSLSAKRRRVAAPPLNGAIALPRQRLTAQILPLLAAFCLGFLLVGCQPQPPAAVTHLTLWQGVNPPPNRDVLQTLVDKFNQQHGEIYVESLYVGQGDQQVPKILAAVVGNAAPNMLWYAPMITGQLVELGALKPLDDWLAASPVAAEVDPALKESTQYDGQTWSVPFGTNNVGIYYRPSLFKAAGIEELPKTWNELRQVAKRLTRDTNGDGRPDQHGMLLPLGKGEWTVFTWLPFLWSGGGELVDQTVNLEKKGTLIFGNQIRSGAVLPASSATSADINLVNAGAIAGLQFWRDLVQDGSAILSQPERGYELDGFLSGKVAMQLSGPWTLGQLQSSKTDFGVFPIPKGTQQGTSTGGENLFLFHSTPAQERAAFTFAEYVMSEAFQTEWAIGTGYLPTNLNSRESQAYREFRAKQPAVDVFLSQVKYGRSRPIFPGYNRISDQLGRAIEATLLDRSSPEAALSESQHRLDLIFK</sequence>
<dbReference type="CDD" id="cd14748">
    <property type="entry name" value="PBP2_UgpB"/>
    <property type="match status" value="1"/>
</dbReference>
<dbReference type="GO" id="GO:0015768">
    <property type="term" value="P:maltose transport"/>
    <property type="evidence" value="ECO:0007669"/>
    <property type="project" value="TreeGrafter"/>
</dbReference>
<comment type="similarity">
    <text evidence="1">Belongs to the bacterial solute-binding protein 1 family.</text>
</comment>
<comment type="caution">
    <text evidence="4">The sequence shown here is derived from an EMBL/GenBank/DDBJ whole genome shotgun (WGS) entry which is preliminary data.</text>
</comment>
<dbReference type="Proteomes" id="UP000646053">
    <property type="component" value="Unassembled WGS sequence"/>
</dbReference>